<evidence type="ECO:0000313" key="2">
    <source>
        <dbReference type="Proteomes" id="UP001302949"/>
    </source>
</evidence>
<dbReference type="RefSeq" id="WP_323296790.1">
    <property type="nucleotide sequence ID" value="NZ_JAYFUM010000011.1"/>
</dbReference>
<evidence type="ECO:0000313" key="1">
    <source>
        <dbReference type="EMBL" id="MEA5139630.1"/>
    </source>
</evidence>
<comment type="caution">
    <text evidence="1">The sequence shown here is derived from an EMBL/GenBank/DDBJ whole genome shotgun (WGS) entry which is preliminary data.</text>
</comment>
<dbReference type="Proteomes" id="UP001302949">
    <property type="component" value="Unassembled WGS sequence"/>
</dbReference>
<proteinExistence type="predicted"/>
<reference evidence="1 2" key="1">
    <citation type="submission" date="2023-12" db="EMBL/GenBank/DDBJ databases">
        <title>Novel species of the genus Arcicella isolated from rivers.</title>
        <authorList>
            <person name="Lu H."/>
        </authorList>
    </citation>
    <scope>NUCLEOTIDE SEQUENCE [LARGE SCALE GENOMIC DNA]</scope>
    <source>
        <strain evidence="1 2">KCTC 23307</strain>
    </source>
</reference>
<evidence type="ECO:0008006" key="3">
    <source>
        <dbReference type="Google" id="ProtNLM"/>
    </source>
</evidence>
<keyword evidence="2" id="KW-1185">Reference proteome</keyword>
<name>A0ABU5Q9X1_9BACT</name>
<gene>
    <name evidence="1" type="ORF">VB248_10805</name>
</gene>
<dbReference type="EMBL" id="JAYFUM010000011">
    <property type="protein sequence ID" value="MEA5139630.1"/>
    <property type="molecule type" value="Genomic_DNA"/>
</dbReference>
<accession>A0ABU5Q9X1</accession>
<protein>
    <recommendedName>
        <fullName evidence="3">DUF4304 domain-containing protein</fullName>
    </recommendedName>
</protein>
<organism evidence="1 2">
    <name type="scientific">Arcicella rigui</name>
    <dbReference type="NCBI Taxonomy" id="797020"/>
    <lineage>
        <taxon>Bacteria</taxon>
        <taxon>Pseudomonadati</taxon>
        <taxon>Bacteroidota</taxon>
        <taxon>Cytophagia</taxon>
        <taxon>Cytophagales</taxon>
        <taxon>Flectobacillaceae</taxon>
        <taxon>Arcicella</taxon>
    </lineage>
</organism>
<sequence>MQSVRKELFDILKPYFNDRKYKFFNNSGDPRFVKVDQGIVVHFFFNFFRNGSEVGFSRFNISHLEIEDIILEISGPNWILDDYLKKDKYFLSTIIDNNSEININEDRPLETKKQVQEYAKAIKHYTETNGKAFLDKYSYLPNLLIEMDKLEQEGKGWYEIIDGMGSYLFRVLIISKLCNDPDFDRKLSICDDNFNTDPILIRDGWQPYYEQLKLKLSALSPKYNL</sequence>